<dbReference type="InterPro" id="IPR027417">
    <property type="entry name" value="P-loop_NTPase"/>
</dbReference>
<dbReference type="NCBIfam" id="TIGR02315">
    <property type="entry name" value="ABC_phnC"/>
    <property type="match status" value="1"/>
</dbReference>
<keyword evidence="5" id="KW-1278">Translocase</keyword>
<keyword evidence="3" id="KW-0547">Nucleotide-binding</keyword>
<dbReference type="PROSITE" id="PS50893">
    <property type="entry name" value="ABC_TRANSPORTER_2"/>
    <property type="match status" value="1"/>
</dbReference>
<dbReference type="CDD" id="cd03256">
    <property type="entry name" value="ABC_PhnC_transporter"/>
    <property type="match status" value="1"/>
</dbReference>
<dbReference type="PROSITE" id="PS00211">
    <property type="entry name" value="ABC_TRANSPORTER_1"/>
    <property type="match status" value="1"/>
</dbReference>
<evidence type="ECO:0000256" key="1">
    <source>
        <dbReference type="ARBA" id="ARBA00022448"/>
    </source>
</evidence>
<feature type="region of interest" description="Disordered" evidence="7">
    <location>
        <begin position="242"/>
        <end position="299"/>
    </location>
</feature>
<dbReference type="SUPFAM" id="SSF52540">
    <property type="entry name" value="P-loop containing nucleoside triphosphate hydrolases"/>
    <property type="match status" value="1"/>
</dbReference>
<keyword evidence="4 9" id="KW-0067">ATP-binding</keyword>
<proteinExistence type="predicted"/>
<dbReference type="GO" id="GO:0016887">
    <property type="term" value="F:ATP hydrolysis activity"/>
    <property type="evidence" value="ECO:0007669"/>
    <property type="project" value="InterPro"/>
</dbReference>
<evidence type="ECO:0000256" key="3">
    <source>
        <dbReference type="ARBA" id="ARBA00022741"/>
    </source>
</evidence>
<dbReference type="Pfam" id="PF00005">
    <property type="entry name" value="ABC_tran"/>
    <property type="match status" value="1"/>
</dbReference>
<keyword evidence="10" id="KW-1185">Reference proteome</keyword>
<dbReference type="Proteomes" id="UP000198397">
    <property type="component" value="Unassembled WGS sequence"/>
</dbReference>
<dbReference type="PANTHER" id="PTHR43166">
    <property type="entry name" value="AMINO ACID IMPORT ATP-BINDING PROTEIN"/>
    <property type="match status" value="1"/>
</dbReference>
<accession>A0A238UVT2</accession>
<evidence type="ECO:0000256" key="2">
    <source>
        <dbReference type="ARBA" id="ARBA00022475"/>
    </source>
</evidence>
<dbReference type="InterPro" id="IPR050086">
    <property type="entry name" value="MetN_ABC_transporter-like"/>
</dbReference>
<name>A0A238UVT2_HALVU</name>
<evidence type="ECO:0000256" key="5">
    <source>
        <dbReference type="ARBA" id="ARBA00022967"/>
    </source>
</evidence>
<protein>
    <submittedName>
        <fullName evidence="9">Phosphonate transport system ATP-binding protein</fullName>
    </submittedName>
</protein>
<evidence type="ECO:0000313" key="9">
    <source>
        <dbReference type="EMBL" id="SNR25847.1"/>
    </source>
</evidence>
<dbReference type="Gene3D" id="3.40.50.300">
    <property type="entry name" value="P-loop containing nucleotide triphosphate hydrolases"/>
    <property type="match status" value="1"/>
</dbReference>
<evidence type="ECO:0000256" key="7">
    <source>
        <dbReference type="SAM" id="MobiDB-lite"/>
    </source>
</evidence>
<reference evidence="9 10" key="1">
    <citation type="submission" date="2017-06" db="EMBL/GenBank/DDBJ databases">
        <authorList>
            <person name="Kim H.J."/>
            <person name="Triplett B.A."/>
        </authorList>
    </citation>
    <scope>NUCLEOTIDE SEQUENCE [LARGE SCALE GENOMIC DNA]</scope>
    <source>
        <strain evidence="9 10">DSM 8800</strain>
    </source>
</reference>
<evidence type="ECO:0000256" key="4">
    <source>
        <dbReference type="ARBA" id="ARBA00022840"/>
    </source>
</evidence>
<evidence type="ECO:0000256" key="6">
    <source>
        <dbReference type="ARBA" id="ARBA00023136"/>
    </source>
</evidence>
<evidence type="ECO:0000259" key="8">
    <source>
        <dbReference type="PROSITE" id="PS50893"/>
    </source>
</evidence>
<feature type="domain" description="ABC transporter" evidence="8">
    <location>
        <begin position="2"/>
        <end position="246"/>
    </location>
</feature>
<feature type="compositionally biased region" description="Polar residues" evidence="7">
    <location>
        <begin position="267"/>
        <end position="276"/>
    </location>
</feature>
<dbReference type="InterPro" id="IPR003439">
    <property type="entry name" value="ABC_transporter-like_ATP-bd"/>
</dbReference>
<dbReference type="PANTHER" id="PTHR43166:SF6">
    <property type="entry name" value="PHOSPHONATES IMPORT ATP-BINDING PROTEIN PHNC"/>
    <property type="match status" value="1"/>
</dbReference>
<feature type="compositionally biased region" description="Basic and acidic residues" evidence="7">
    <location>
        <begin position="248"/>
        <end position="261"/>
    </location>
</feature>
<dbReference type="GO" id="GO:0005524">
    <property type="term" value="F:ATP binding"/>
    <property type="evidence" value="ECO:0007669"/>
    <property type="project" value="UniProtKB-KW"/>
</dbReference>
<dbReference type="InterPro" id="IPR003593">
    <property type="entry name" value="AAA+_ATPase"/>
</dbReference>
<dbReference type="EMBL" id="FZNQ01000001">
    <property type="protein sequence ID" value="SNR25847.1"/>
    <property type="molecule type" value="Genomic_DNA"/>
</dbReference>
<feature type="compositionally biased region" description="Basic and acidic residues" evidence="7">
    <location>
        <begin position="288"/>
        <end position="299"/>
    </location>
</feature>
<dbReference type="SMART" id="SM00382">
    <property type="entry name" value="AAA"/>
    <property type="match status" value="1"/>
</dbReference>
<keyword evidence="1" id="KW-0813">Transport</keyword>
<dbReference type="RefSeq" id="WP_089383367.1">
    <property type="nucleotide sequence ID" value="NZ_FZNQ01000001.1"/>
</dbReference>
<sequence length="299" mass="32820">MLSITDLGKTYPGGDRALDSVTFDIGSEEVVAIIGPSGAGKSTLVRCINRLTEPTDGTIHLNDTDITALSKDELRTARQDIGMVFQEYALVERLTVMENVLSGRLGAVSTWQAFRRKFPAEDIQRAYATLDRVGLAGHENDRADELSGGQRQRVGIARAVLQRPEILLADEPTSSLDPETSHAVMDLLTEIAGDEGIPVLFNIHEVPLAREYADRIIGLSDGQLVFDGPPTALDEDAMNRIYRNGQEGTDRKRTELAELGRHGNQLGEHNNGQSPRRNTERGGNQPEHQSEESVSKEVR</sequence>
<dbReference type="InterPro" id="IPR012693">
    <property type="entry name" value="ABC_transpr_PhnC"/>
</dbReference>
<dbReference type="OrthoDB" id="302885at2157"/>
<keyword evidence="2" id="KW-1003">Cell membrane</keyword>
<dbReference type="AlphaFoldDB" id="A0A238UVT2"/>
<dbReference type="GO" id="GO:0016020">
    <property type="term" value="C:membrane"/>
    <property type="evidence" value="ECO:0007669"/>
    <property type="project" value="InterPro"/>
</dbReference>
<evidence type="ECO:0000313" key="10">
    <source>
        <dbReference type="Proteomes" id="UP000198397"/>
    </source>
</evidence>
<keyword evidence="6" id="KW-0472">Membrane</keyword>
<organism evidence="9 10">
    <name type="scientific">Halorubrum vacuolatum</name>
    <name type="common">Natronobacterium vacuolatum</name>
    <dbReference type="NCBI Taxonomy" id="63740"/>
    <lineage>
        <taxon>Archaea</taxon>
        <taxon>Methanobacteriati</taxon>
        <taxon>Methanobacteriota</taxon>
        <taxon>Stenosarchaea group</taxon>
        <taxon>Halobacteria</taxon>
        <taxon>Halobacteriales</taxon>
        <taxon>Haloferacaceae</taxon>
        <taxon>Halorubrum</taxon>
    </lineage>
</organism>
<dbReference type="InterPro" id="IPR017871">
    <property type="entry name" value="ABC_transporter-like_CS"/>
</dbReference>
<dbReference type="GO" id="GO:0015416">
    <property type="term" value="F:ABC-type phosphonate transporter activity"/>
    <property type="evidence" value="ECO:0007669"/>
    <property type="project" value="InterPro"/>
</dbReference>
<gene>
    <name evidence="9" type="ORF">SAMN06264855_101411</name>
</gene>